<dbReference type="InterPro" id="IPR001333">
    <property type="entry name" value="Peptidase_M32_Taq"/>
</dbReference>
<dbReference type="EMBL" id="AMEZ01000064">
    <property type="protein sequence ID" value="EKY25792.1"/>
    <property type="molecule type" value="Genomic_DNA"/>
</dbReference>
<protein>
    <submittedName>
        <fullName evidence="1">Uncharacterized protein</fullName>
    </submittedName>
</protein>
<dbReference type="Proteomes" id="UP000010420">
    <property type="component" value="Unassembled WGS sequence"/>
</dbReference>
<dbReference type="HOGENOM" id="CLU_097442_0_0_9"/>
<keyword evidence="2" id="KW-1185">Reference proteome</keyword>
<dbReference type="Pfam" id="PF02074">
    <property type="entry name" value="Peptidase_M32"/>
    <property type="match status" value="1"/>
</dbReference>
<dbReference type="AlphaFoldDB" id="L1QDZ5"/>
<evidence type="ECO:0000313" key="2">
    <source>
        <dbReference type="Proteomes" id="UP000010420"/>
    </source>
</evidence>
<gene>
    <name evidence="1" type="ORF">HMPREF0216_02374</name>
</gene>
<reference evidence="1 2" key="1">
    <citation type="submission" date="2012-05" db="EMBL/GenBank/DDBJ databases">
        <authorList>
            <person name="Weinstock G."/>
            <person name="Sodergren E."/>
            <person name="Lobos E.A."/>
            <person name="Fulton L."/>
            <person name="Fulton R."/>
            <person name="Courtney L."/>
            <person name="Fronick C."/>
            <person name="O'Laughlin M."/>
            <person name="Godfrey J."/>
            <person name="Wilson R.M."/>
            <person name="Miner T."/>
            <person name="Farmer C."/>
            <person name="Delehaunty K."/>
            <person name="Cordes M."/>
            <person name="Minx P."/>
            <person name="Tomlinson C."/>
            <person name="Chen J."/>
            <person name="Wollam A."/>
            <person name="Pepin K.H."/>
            <person name="Bhonagiri V."/>
            <person name="Zhang X."/>
            <person name="Suruliraj S."/>
            <person name="Warren W."/>
            <person name="Mitreva M."/>
            <person name="Mardis E.R."/>
            <person name="Wilson R.K."/>
        </authorList>
    </citation>
    <scope>NUCLEOTIDE SEQUENCE [LARGE SCALE GENOMIC DNA]</scope>
    <source>
        <strain evidence="1 2">DSM 1785</strain>
    </source>
</reference>
<proteinExistence type="predicted"/>
<dbReference type="RefSeq" id="WP_005214168.1">
    <property type="nucleotide sequence ID" value="NZ_KB291655.1"/>
</dbReference>
<sequence>MNLKEKFNEVKEHISEVNKLNEAISLVYWDMRTSMPSKAGETRSDVISYLSGEVFKKTTSDKVLGFIESLNVNKEKMNTLELRMLEELEKDYNETKKIPEDRYVAYISATNKAEIAWEKAKENNDYEGFKDNLKEIINFQKEFIEYWGYEENKYDTLLDKYEVV</sequence>
<comment type="caution">
    <text evidence="1">The sequence shown here is derived from an EMBL/GenBank/DDBJ whole genome shotgun (WGS) entry which is preliminary data.</text>
</comment>
<dbReference type="PATRIC" id="fig|545697.3.peg.2338"/>
<dbReference type="GO" id="GO:0006508">
    <property type="term" value="P:proteolysis"/>
    <property type="evidence" value="ECO:0007669"/>
    <property type="project" value="InterPro"/>
</dbReference>
<name>L1QDZ5_9CLOT</name>
<dbReference type="PANTHER" id="PTHR34217:SF1">
    <property type="entry name" value="CARBOXYPEPTIDASE 1"/>
    <property type="match status" value="1"/>
</dbReference>
<organism evidence="1 2">
    <name type="scientific">Clostridium celatum DSM 1785</name>
    <dbReference type="NCBI Taxonomy" id="545697"/>
    <lineage>
        <taxon>Bacteria</taxon>
        <taxon>Bacillati</taxon>
        <taxon>Bacillota</taxon>
        <taxon>Clostridia</taxon>
        <taxon>Eubacteriales</taxon>
        <taxon>Clostridiaceae</taxon>
        <taxon>Clostridium</taxon>
    </lineage>
</organism>
<dbReference type="SUPFAM" id="SSF55486">
    <property type="entry name" value="Metalloproteases ('zincins'), catalytic domain"/>
    <property type="match status" value="1"/>
</dbReference>
<dbReference type="PANTHER" id="PTHR34217">
    <property type="entry name" value="METAL-DEPENDENT CARBOXYPEPTIDASE"/>
    <property type="match status" value="1"/>
</dbReference>
<dbReference type="STRING" id="545697.HMPREF0216_02374"/>
<dbReference type="PROSITE" id="PS52034">
    <property type="entry name" value="PEPTIDASE_M32"/>
    <property type="match status" value="1"/>
</dbReference>
<dbReference type="eggNOG" id="COG2317">
    <property type="taxonomic scope" value="Bacteria"/>
</dbReference>
<accession>L1QDZ5</accession>
<dbReference type="Gene3D" id="1.10.1370.30">
    <property type="match status" value="1"/>
</dbReference>
<dbReference type="GO" id="GO:0004181">
    <property type="term" value="F:metallocarboxypeptidase activity"/>
    <property type="evidence" value="ECO:0007669"/>
    <property type="project" value="InterPro"/>
</dbReference>
<evidence type="ECO:0000313" key="1">
    <source>
        <dbReference type="EMBL" id="EKY25792.1"/>
    </source>
</evidence>